<evidence type="ECO:0000313" key="3">
    <source>
        <dbReference type="EnsemblPlants" id="KEH40438"/>
    </source>
</evidence>
<evidence type="ECO:0000256" key="1">
    <source>
        <dbReference type="SAM" id="MobiDB-lite"/>
    </source>
</evidence>
<sequence length="78" mass="8993">MASSKGEQFHRARDKSVGWEKIQFEMESSTSKTKDEDENSLLQSSARGRQPTSAPNNQMTRYKKTKTENMEPTLYIYA</sequence>
<protein>
    <submittedName>
        <fullName evidence="2 3">Uncharacterized protein</fullName>
    </submittedName>
</protein>
<feature type="compositionally biased region" description="Basic and acidic residues" evidence="1">
    <location>
        <begin position="7"/>
        <end position="24"/>
    </location>
</feature>
<dbReference type="EMBL" id="CM001217">
    <property type="protein sequence ID" value="KEH40438.1"/>
    <property type="molecule type" value="Genomic_DNA"/>
</dbReference>
<name>A0A072VG98_MEDTR</name>
<dbReference type="Proteomes" id="UP000002051">
    <property type="component" value="Unassembled WGS sequence"/>
</dbReference>
<feature type="compositionally biased region" description="Polar residues" evidence="1">
    <location>
        <begin position="40"/>
        <end position="60"/>
    </location>
</feature>
<dbReference type="EnsemblPlants" id="KEH40438">
    <property type="protein sequence ID" value="KEH40438"/>
    <property type="gene ID" value="MTR_1g028950"/>
</dbReference>
<gene>
    <name evidence="2" type="ordered locus">MTR_1g028950</name>
</gene>
<feature type="region of interest" description="Disordered" evidence="1">
    <location>
        <begin position="1"/>
        <end position="78"/>
    </location>
</feature>
<keyword evidence="4" id="KW-1185">Reference proteome</keyword>
<accession>A0A072VG98</accession>
<dbReference type="AlphaFoldDB" id="A0A072VG98"/>
<reference evidence="2 4" key="1">
    <citation type="journal article" date="2011" name="Nature">
        <title>The Medicago genome provides insight into the evolution of rhizobial symbioses.</title>
        <authorList>
            <person name="Young N.D."/>
            <person name="Debelle F."/>
            <person name="Oldroyd G.E."/>
            <person name="Geurts R."/>
            <person name="Cannon S.B."/>
            <person name="Udvardi M.K."/>
            <person name="Benedito V.A."/>
            <person name="Mayer K.F."/>
            <person name="Gouzy J."/>
            <person name="Schoof H."/>
            <person name="Van de Peer Y."/>
            <person name="Proost S."/>
            <person name="Cook D.R."/>
            <person name="Meyers B.C."/>
            <person name="Spannagl M."/>
            <person name="Cheung F."/>
            <person name="De Mita S."/>
            <person name="Krishnakumar V."/>
            <person name="Gundlach H."/>
            <person name="Zhou S."/>
            <person name="Mudge J."/>
            <person name="Bharti A.K."/>
            <person name="Murray J.D."/>
            <person name="Naoumkina M.A."/>
            <person name="Rosen B."/>
            <person name="Silverstein K.A."/>
            <person name="Tang H."/>
            <person name="Rombauts S."/>
            <person name="Zhao P.X."/>
            <person name="Zhou P."/>
            <person name="Barbe V."/>
            <person name="Bardou P."/>
            <person name="Bechner M."/>
            <person name="Bellec A."/>
            <person name="Berger A."/>
            <person name="Berges H."/>
            <person name="Bidwell S."/>
            <person name="Bisseling T."/>
            <person name="Choisne N."/>
            <person name="Couloux A."/>
            <person name="Denny R."/>
            <person name="Deshpande S."/>
            <person name="Dai X."/>
            <person name="Doyle J.J."/>
            <person name="Dudez A.M."/>
            <person name="Farmer A.D."/>
            <person name="Fouteau S."/>
            <person name="Franken C."/>
            <person name="Gibelin C."/>
            <person name="Gish J."/>
            <person name="Goldstein S."/>
            <person name="Gonzalez A.J."/>
            <person name="Green P.J."/>
            <person name="Hallab A."/>
            <person name="Hartog M."/>
            <person name="Hua A."/>
            <person name="Humphray S.J."/>
            <person name="Jeong D.H."/>
            <person name="Jing Y."/>
            <person name="Jocker A."/>
            <person name="Kenton S.M."/>
            <person name="Kim D.J."/>
            <person name="Klee K."/>
            <person name="Lai H."/>
            <person name="Lang C."/>
            <person name="Lin S."/>
            <person name="Macmil S.L."/>
            <person name="Magdelenat G."/>
            <person name="Matthews L."/>
            <person name="McCorrison J."/>
            <person name="Monaghan E.L."/>
            <person name="Mun J.H."/>
            <person name="Najar F.Z."/>
            <person name="Nicholson C."/>
            <person name="Noirot C."/>
            <person name="O'Bleness M."/>
            <person name="Paule C.R."/>
            <person name="Poulain J."/>
            <person name="Prion F."/>
            <person name="Qin B."/>
            <person name="Qu C."/>
            <person name="Retzel E.F."/>
            <person name="Riddle C."/>
            <person name="Sallet E."/>
            <person name="Samain S."/>
            <person name="Samson N."/>
            <person name="Sanders I."/>
            <person name="Saurat O."/>
            <person name="Scarpelli C."/>
            <person name="Schiex T."/>
            <person name="Segurens B."/>
            <person name="Severin A.J."/>
            <person name="Sherrier D.J."/>
            <person name="Shi R."/>
            <person name="Sims S."/>
            <person name="Singer S.R."/>
            <person name="Sinharoy S."/>
            <person name="Sterck L."/>
            <person name="Viollet A."/>
            <person name="Wang B.B."/>
            <person name="Wang K."/>
            <person name="Wang M."/>
            <person name="Wang X."/>
            <person name="Warfsmann J."/>
            <person name="Weissenbach J."/>
            <person name="White D.D."/>
            <person name="White J.D."/>
            <person name="Wiley G.B."/>
            <person name="Wincker P."/>
            <person name="Xing Y."/>
            <person name="Yang L."/>
            <person name="Yao Z."/>
            <person name="Ying F."/>
            <person name="Zhai J."/>
            <person name="Zhou L."/>
            <person name="Zuber A."/>
            <person name="Denarie J."/>
            <person name="Dixon R.A."/>
            <person name="May G.D."/>
            <person name="Schwartz D.C."/>
            <person name="Rogers J."/>
            <person name="Quetier F."/>
            <person name="Town C.D."/>
            <person name="Roe B.A."/>
        </authorList>
    </citation>
    <scope>NUCLEOTIDE SEQUENCE [LARGE SCALE GENOMIC DNA]</scope>
    <source>
        <strain evidence="2">A17</strain>
        <strain evidence="3 4">cv. Jemalong A17</strain>
    </source>
</reference>
<dbReference type="HOGENOM" id="CLU_2625635_0_0_1"/>
<organism evidence="2 4">
    <name type="scientific">Medicago truncatula</name>
    <name type="common">Barrel medic</name>
    <name type="synonym">Medicago tribuloides</name>
    <dbReference type="NCBI Taxonomy" id="3880"/>
    <lineage>
        <taxon>Eukaryota</taxon>
        <taxon>Viridiplantae</taxon>
        <taxon>Streptophyta</taxon>
        <taxon>Embryophyta</taxon>
        <taxon>Tracheophyta</taxon>
        <taxon>Spermatophyta</taxon>
        <taxon>Magnoliopsida</taxon>
        <taxon>eudicotyledons</taxon>
        <taxon>Gunneridae</taxon>
        <taxon>Pentapetalae</taxon>
        <taxon>rosids</taxon>
        <taxon>fabids</taxon>
        <taxon>Fabales</taxon>
        <taxon>Fabaceae</taxon>
        <taxon>Papilionoideae</taxon>
        <taxon>50 kb inversion clade</taxon>
        <taxon>NPAAA clade</taxon>
        <taxon>Hologalegina</taxon>
        <taxon>IRL clade</taxon>
        <taxon>Trifolieae</taxon>
        <taxon>Medicago</taxon>
    </lineage>
</organism>
<reference evidence="3" key="3">
    <citation type="submission" date="2015-04" db="UniProtKB">
        <authorList>
            <consortium name="EnsemblPlants"/>
        </authorList>
    </citation>
    <scope>IDENTIFICATION</scope>
    <source>
        <strain evidence="3">cv. Jemalong A17</strain>
    </source>
</reference>
<evidence type="ECO:0000313" key="4">
    <source>
        <dbReference type="Proteomes" id="UP000002051"/>
    </source>
</evidence>
<evidence type="ECO:0000313" key="2">
    <source>
        <dbReference type="EMBL" id="KEH40438.1"/>
    </source>
</evidence>
<reference evidence="2 4" key="2">
    <citation type="journal article" date="2014" name="BMC Genomics">
        <title>An improved genome release (version Mt4.0) for the model legume Medicago truncatula.</title>
        <authorList>
            <person name="Tang H."/>
            <person name="Krishnakumar V."/>
            <person name="Bidwell S."/>
            <person name="Rosen B."/>
            <person name="Chan A."/>
            <person name="Zhou S."/>
            <person name="Gentzbittel L."/>
            <person name="Childs K.L."/>
            <person name="Yandell M."/>
            <person name="Gundlach H."/>
            <person name="Mayer K.F."/>
            <person name="Schwartz D.C."/>
            <person name="Town C.D."/>
        </authorList>
    </citation>
    <scope>GENOME REANNOTATION</scope>
    <source>
        <strain evidence="2">A17</strain>
        <strain evidence="3 4">cv. Jemalong A17</strain>
    </source>
</reference>
<proteinExistence type="predicted"/>